<evidence type="ECO:0000313" key="3">
    <source>
        <dbReference type="EMBL" id="QMW01773.1"/>
    </source>
</evidence>
<reference evidence="3 4" key="1">
    <citation type="submission" date="2020-07" db="EMBL/GenBank/DDBJ databases">
        <title>Spirosoma foliorum sp. nov., isolated from the leaves on the Nejang mountain Korea, Republic of.</title>
        <authorList>
            <person name="Ho H."/>
            <person name="Lee Y.-J."/>
            <person name="Nurcahyanto D.-A."/>
            <person name="Kim S.-G."/>
        </authorList>
    </citation>
    <scope>NUCLEOTIDE SEQUENCE [LARGE SCALE GENOMIC DNA]</scope>
    <source>
        <strain evidence="3 4">PL0136</strain>
    </source>
</reference>
<evidence type="ECO:0000313" key="4">
    <source>
        <dbReference type="Proteomes" id="UP000515369"/>
    </source>
</evidence>
<dbReference type="AlphaFoldDB" id="A0A7G5GSD1"/>
<protein>
    <submittedName>
        <fullName evidence="3">Uncharacterized protein</fullName>
    </submittedName>
</protein>
<keyword evidence="4" id="KW-1185">Reference proteome</keyword>
<feature type="region of interest" description="Disordered" evidence="1">
    <location>
        <begin position="319"/>
        <end position="342"/>
    </location>
</feature>
<organism evidence="3 4">
    <name type="scientific">Spirosoma foliorum</name>
    <dbReference type="NCBI Taxonomy" id="2710596"/>
    <lineage>
        <taxon>Bacteria</taxon>
        <taxon>Pseudomonadati</taxon>
        <taxon>Bacteroidota</taxon>
        <taxon>Cytophagia</taxon>
        <taxon>Cytophagales</taxon>
        <taxon>Cytophagaceae</taxon>
        <taxon>Spirosoma</taxon>
    </lineage>
</organism>
<accession>A0A7G5GSD1</accession>
<dbReference type="RefSeq" id="WP_182459051.1">
    <property type="nucleotide sequence ID" value="NZ_CP059732.1"/>
</dbReference>
<dbReference type="Proteomes" id="UP000515369">
    <property type="component" value="Chromosome"/>
</dbReference>
<dbReference type="KEGG" id="sfol:H3H32_28075"/>
<evidence type="ECO:0000256" key="2">
    <source>
        <dbReference type="SAM" id="Phobius"/>
    </source>
</evidence>
<proteinExistence type="predicted"/>
<evidence type="ECO:0000256" key="1">
    <source>
        <dbReference type="SAM" id="MobiDB-lite"/>
    </source>
</evidence>
<keyword evidence="2" id="KW-0812">Transmembrane</keyword>
<keyword evidence="2" id="KW-0472">Membrane</keyword>
<sequence>MTYAIRLILFLLLIPLSIRANEPARPAPPLSLIQKAPARKSPLSGYFLTDSIEIGRPFQYAVTYRHAPIIDVLFPDTAKHFAPYRVQKVTVFATETNGIGFDAISRDSAVYTLVSFETDSIQLLRVPIRIINETDCTAQWTPIDTVFLRSKLPLSSVDSSRLNRPKLTTDTNLVTLQQQFNYWALALGVISIALATLLLYGLFGQAIKRQWRLYQLKRRQLVFLNDYNRLTRTINSYTAAEIANQAVVMWKSYLERLDKQPYTSLTTPELAVRINDERVANALREADRMIYGGTYSPESLPALRLLGEVATNAYHRSRASMQTTAHTDSDPTSQSAETPTIS</sequence>
<gene>
    <name evidence="3" type="ORF">H3H32_28075</name>
</gene>
<feature type="transmembrane region" description="Helical" evidence="2">
    <location>
        <begin position="182"/>
        <end position="203"/>
    </location>
</feature>
<keyword evidence="2" id="KW-1133">Transmembrane helix</keyword>
<dbReference type="EMBL" id="CP059732">
    <property type="protein sequence ID" value="QMW01773.1"/>
    <property type="molecule type" value="Genomic_DNA"/>
</dbReference>
<name>A0A7G5GSD1_9BACT</name>